<dbReference type="Proteomes" id="UP000196138">
    <property type="component" value="Chromosome"/>
</dbReference>
<feature type="active site" description="Tele-phosphohistidine intermediate" evidence="2">
    <location>
        <position position="9"/>
    </location>
</feature>
<dbReference type="KEGG" id="cser:CCO03_16260"/>
<keyword evidence="5" id="KW-1185">Reference proteome</keyword>
<dbReference type="InterPro" id="IPR029033">
    <property type="entry name" value="His_PPase_superfam"/>
</dbReference>
<name>A0A1Y0EQY4_9BURK</name>
<dbReference type="Pfam" id="PF00300">
    <property type="entry name" value="His_Phos_1"/>
    <property type="match status" value="1"/>
</dbReference>
<feature type="binding site" evidence="3">
    <location>
        <position position="54"/>
    </location>
    <ligand>
        <name>substrate</name>
    </ligand>
</feature>
<dbReference type="EMBL" id="CP021455">
    <property type="protein sequence ID" value="ARU06013.1"/>
    <property type="molecule type" value="Genomic_DNA"/>
</dbReference>
<sequence length="224" mass="24422">MGSIYLIRHGQASFGSANYDELSPRGWQQSRVLGQHLQALGVQFDAVMTGTLQRQIHTWDGICEGAGWGHHEPLRHPGLNEYDSGAVLRAHLPEPLGKPDTPELRRLHFQKLREGLKAWIAGTLKPDGMPSYADWVAAQQDALQKAHALAPNGRVAIVSSGGPITTLIGGLTGMPPESSIELNLRIKNTAIAELVTTSRRMSLLSFNETPHLQTPATQDLLTYA</sequence>
<protein>
    <recommendedName>
        <fullName evidence="6">Histidine phosphatase family protein</fullName>
    </recommendedName>
</protein>
<reference evidence="4 5" key="1">
    <citation type="submission" date="2017-05" db="EMBL/GenBank/DDBJ databases">
        <authorList>
            <person name="Song R."/>
            <person name="Chenine A.L."/>
            <person name="Ruprecht R.M."/>
        </authorList>
    </citation>
    <scope>NUCLEOTIDE SEQUENCE [LARGE SCALE GENOMIC DNA]</scope>
    <source>
        <strain evidence="4 5">DSM 26136</strain>
    </source>
</reference>
<keyword evidence="1" id="KW-0378">Hydrolase</keyword>
<dbReference type="RefSeq" id="WP_087282734.1">
    <property type="nucleotide sequence ID" value="NZ_CP021455.1"/>
</dbReference>
<evidence type="ECO:0008006" key="6">
    <source>
        <dbReference type="Google" id="ProtNLM"/>
    </source>
</evidence>
<gene>
    <name evidence="4" type="ORF">CCO03_16260</name>
</gene>
<dbReference type="InterPro" id="IPR013078">
    <property type="entry name" value="His_Pase_superF_clade-1"/>
</dbReference>
<dbReference type="OrthoDB" id="280692at2"/>
<dbReference type="AlphaFoldDB" id="A0A1Y0EQY4"/>
<organism evidence="4 5">
    <name type="scientific">Comamonas serinivorans</name>
    <dbReference type="NCBI Taxonomy" id="1082851"/>
    <lineage>
        <taxon>Bacteria</taxon>
        <taxon>Pseudomonadati</taxon>
        <taxon>Pseudomonadota</taxon>
        <taxon>Betaproteobacteria</taxon>
        <taxon>Burkholderiales</taxon>
        <taxon>Comamonadaceae</taxon>
        <taxon>Comamonas</taxon>
    </lineage>
</organism>
<feature type="active site" description="Proton donor/acceptor" evidence="2">
    <location>
        <position position="81"/>
    </location>
</feature>
<evidence type="ECO:0000313" key="4">
    <source>
        <dbReference type="EMBL" id="ARU06013.1"/>
    </source>
</evidence>
<dbReference type="CDD" id="cd07067">
    <property type="entry name" value="HP_PGM_like"/>
    <property type="match status" value="1"/>
</dbReference>
<dbReference type="PANTHER" id="PTHR20935:SF0">
    <property type="entry name" value="SERINE_THREONINE-PROTEIN PHOSPHATASE PGAM5, MITOCHONDRIAL"/>
    <property type="match status" value="1"/>
</dbReference>
<evidence type="ECO:0000256" key="2">
    <source>
        <dbReference type="PIRSR" id="PIRSR613078-1"/>
    </source>
</evidence>
<dbReference type="GO" id="GO:0016787">
    <property type="term" value="F:hydrolase activity"/>
    <property type="evidence" value="ECO:0007669"/>
    <property type="project" value="UniProtKB-KW"/>
</dbReference>
<dbReference type="InterPro" id="IPR051021">
    <property type="entry name" value="Mito_Ser/Thr_phosphatase"/>
</dbReference>
<dbReference type="SMART" id="SM00855">
    <property type="entry name" value="PGAM"/>
    <property type="match status" value="1"/>
</dbReference>
<accession>A0A1Y0EQY4</accession>
<dbReference type="Gene3D" id="3.40.50.1240">
    <property type="entry name" value="Phosphoglycerate mutase-like"/>
    <property type="match status" value="1"/>
</dbReference>
<evidence type="ECO:0000256" key="3">
    <source>
        <dbReference type="PIRSR" id="PIRSR613078-2"/>
    </source>
</evidence>
<proteinExistence type="predicted"/>
<evidence type="ECO:0000256" key="1">
    <source>
        <dbReference type="ARBA" id="ARBA00022801"/>
    </source>
</evidence>
<dbReference type="SUPFAM" id="SSF53254">
    <property type="entry name" value="Phosphoglycerate mutase-like"/>
    <property type="match status" value="1"/>
</dbReference>
<evidence type="ECO:0000313" key="5">
    <source>
        <dbReference type="Proteomes" id="UP000196138"/>
    </source>
</evidence>
<dbReference type="PANTHER" id="PTHR20935">
    <property type="entry name" value="PHOSPHOGLYCERATE MUTASE-RELATED"/>
    <property type="match status" value="1"/>
</dbReference>